<name>A0A9P4I2B9_9PEZI</name>
<dbReference type="AlphaFoldDB" id="A0A9P4I2B9"/>
<dbReference type="Proteomes" id="UP000799776">
    <property type="component" value="Unassembled WGS sequence"/>
</dbReference>
<organism evidence="1 2">
    <name type="scientific">Saccharata proteae CBS 121410</name>
    <dbReference type="NCBI Taxonomy" id="1314787"/>
    <lineage>
        <taxon>Eukaryota</taxon>
        <taxon>Fungi</taxon>
        <taxon>Dikarya</taxon>
        <taxon>Ascomycota</taxon>
        <taxon>Pezizomycotina</taxon>
        <taxon>Dothideomycetes</taxon>
        <taxon>Dothideomycetes incertae sedis</taxon>
        <taxon>Botryosphaeriales</taxon>
        <taxon>Saccharataceae</taxon>
        <taxon>Saccharata</taxon>
    </lineage>
</organism>
<gene>
    <name evidence="1" type="ORF">K490DRAFT_53571</name>
</gene>
<keyword evidence="2" id="KW-1185">Reference proteome</keyword>
<dbReference type="EMBL" id="ML978712">
    <property type="protein sequence ID" value="KAF2090586.1"/>
    <property type="molecule type" value="Genomic_DNA"/>
</dbReference>
<accession>A0A9P4I2B9</accession>
<protein>
    <submittedName>
        <fullName evidence="1">Uncharacterized protein</fullName>
    </submittedName>
</protein>
<comment type="caution">
    <text evidence="1">The sequence shown here is derived from an EMBL/GenBank/DDBJ whole genome shotgun (WGS) entry which is preliminary data.</text>
</comment>
<reference evidence="1" key="1">
    <citation type="journal article" date="2020" name="Stud. Mycol.">
        <title>101 Dothideomycetes genomes: a test case for predicting lifestyles and emergence of pathogens.</title>
        <authorList>
            <person name="Haridas S."/>
            <person name="Albert R."/>
            <person name="Binder M."/>
            <person name="Bloem J."/>
            <person name="Labutti K."/>
            <person name="Salamov A."/>
            <person name="Andreopoulos B."/>
            <person name="Baker S."/>
            <person name="Barry K."/>
            <person name="Bills G."/>
            <person name="Bluhm B."/>
            <person name="Cannon C."/>
            <person name="Castanera R."/>
            <person name="Culley D."/>
            <person name="Daum C."/>
            <person name="Ezra D."/>
            <person name="Gonzalez J."/>
            <person name="Henrissat B."/>
            <person name="Kuo A."/>
            <person name="Liang C."/>
            <person name="Lipzen A."/>
            <person name="Lutzoni F."/>
            <person name="Magnuson J."/>
            <person name="Mondo S."/>
            <person name="Nolan M."/>
            <person name="Ohm R."/>
            <person name="Pangilinan J."/>
            <person name="Park H.-J."/>
            <person name="Ramirez L."/>
            <person name="Alfaro M."/>
            <person name="Sun H."/>
            <person name="Tritt A."/>
            <person name="Yoshinaga Y."/>
            <person name="Zwiers L.-H."/>
            <person name="Turgeon B."/>
            <person name="Goodwin S."/>
            <person name="Spatafora J."/>
            <person name="Crous P."/>
            <person name="Grigoriev I."/>
        </authorList>
    </citation>
    <scope>NUCLEOTIDE SEQUENCE</scope>
    <source>
        <strain evidence="1">CBS 121410</strain>
    </source>
</reference>
<evidence type="ECO:0000313" key="1">
    <source>
        <dbReference type="EMBL" id="KAF2090586.1"/>
    </source>
</evidence>
<proteinExistence type="predicted"/>
<evidence type="ECO:0000313" key="2">
    <source>
        <dbReference type="Proteomes" id="UP000799776"/>
    </source>
</evidence>
<sequence>MELVVVSGQIFAFPMGQIVELPSLETYQELSQTNVKGLILRAIQRALFQCCRVWPMLRQTLRAHQPRSVPIRLQAVSHLLHQRQYASSPLEVYSRSSYLIQHARSIEKAKPHASTTQRATTASKYRSHPNGLLIVFDAHDPSVKDYETRYNLRTITMSEGEIWRRSLHFVGMG</sequence>